<name>A0A914A1P4_PATMI</name>
<feature type="compositionally biased region" description="Pro residues" evidence="2">
    <location>
        <begin position="399"/>
        <end position="410"/>
    </location>
</feature>
<feature type="compositionally biased region" description="Polar residues" evidence="2">
    <location>
        <begin position="383"/>
        <end position="395"/>
    </location>
</feature>
<feature type="compositionally biased region" description="Basic and acidic residues" evidence="2">
    <location>
        <begin position="133"/>
        <end position="148"/>
    </location>
</feature>
<feature type="compositionally biased region" description="Basic and acidic residues" evidence="2">
    <location>
        <begin position="67"/>
        <end position="77"/>
    </location>
</feature>
<keyword evidence="1" id="KW-0802">TPR repeat</keyword>
<dbReference type="RefSeq" id="XP_038057774.1">
    <property type="nucleotide sequence ID" value="XM_038201846.1"/>
</dbReference>
<dbReference type="EnsemblMetazoa" id="XM_038201845.1">
    <property type="protein sequence ID" value="XP_038057773.1"/>
    <property type="gene ID" value="LOC119729255"/>
</dbReference>
<dbReference type="GO" id="GO:0005794">
    <property type="term" value="C:Golgi apparatus"/>
    <property type="evidence" value="ECO:0007669"/>
    <property type="project" value="TreeGrafter"/>
</dbReference>
<feature type="repeat" description="TPR" evidence="1">
    <location>
        <begin position="676"/>
        <end position="709"/>
    </location>
</feature>
<protein>
    <recommendedName>
        <fullName evidence="5">Trafficking protein particle complex subunit 12</fullName>
    </recommendedName>
</protein>
<dbReference type="InterPro" id="IPR011990">
    <property type="entry name" value="TPR-like_helical_dom_sf"/>
</dbReference>
<dbReference type="SUPFAM" id="SSF48452">
    <property type="entry name" value="TPR-like"/>
    <property type="match status" value="1"/>
</dbReference>
<dbReference type="PROSITE" id="PS50005">
    <property type="entry name" value="TPR"/>
    <property type="match status" value="2"/>
</dbReference>
<feature type="repeat" description="TPR" evidence="1">
    <location>
        <begin position="751"/>
        <end position="784"/>
    </location>
</feature>
<organism evidence="3 4">
    <name type="scientific">Patiria miniata</name>
    <name type="common">Bat star</name>
    <name type="synonym">Asterina miniata</name>
    <dbReference type="NCBI Taxonomy" id="46514"/>
    <lineage>
        <taxon>Eukaryota</taxon>
        <taxon>Metazoa</taxon>
        <taxon>Echinodermata</taxon>
        <taxon>Eleutherozoa</taxon>
        <taxon>Asterozoa</taxon>
        <taxon>Asteroidea</taxon>
        <taxon>Valvatacea</taxon>
        <taxon>Valvatida</taxon>
        <taxon>Asterinidae</taxon>
        <taxon>Patiria</taxon>
    </lineage>
</organism>
<dbReference type="OMA" id="ELVYRYM"/>
<feature type="region of interest" description="Disordered" evidence="2">
    <location>
        <begin position="190"/>
        <end position="342"/>
    </location>
</feature>
<dbReference type="EnsemblMetazoa" id="XM_038201846.1">
    <property type="protein sequence ID" value="XP_038057774.1"/>
    <property type="gene ID" value="LOC119729255"/>
</dbReference>
<proteinExistence type="predicted"/>
<evidence type="ECO:0000256" key="1">
    <source>
        <dbReference type="PROSITE-ProRule" id="PRU00339"/>
    </source>
</evidence>
<dbReference type="AlphaFoldDB" id="A0A914A1P4"/>
<accession>A0A914A1P4</accession>
<evidence type="ECO:0008006" key="5">
    <source>
        <dbReference type="Google" id="ProtNLM"/>
    </source>
</evidence>
<feature type="region of interest" description="Disordered" evidence="2">
    <location>
        <begin position="29"/>
        <end position="87"/>
    </location>
</feature>
<keyword evidence="4" id="KW-1185">Reference proteome</keyword>
<dbReference type="GO" id="GO:0030008">
    <property type="term" value="C:TRAPP complex"/>
    <property type="evidence" value="ECO:0007669"/>
    <property type="project" value="TreeGrafter"/>
</dbReference>
<reference evidence="3" key="1">
    <citation type="submission" date="2022-11" db="UniProtKB">
        <authorList>
            <consortium name="EnsemblMetazoa"/>
        </authorList>
    </citation>
    <scope>IDENTIFICATION</scope>
</reference>
<dbReference type="GeneID" id="119729255"/>
<dbReference type="PANTHER" id="PTHR21581:SF6">
    <property type="entry name" value="TRAFFICKING PROTEIN PARTICLE COMPLEX SUBUNIT 12"/>
    <property type="match status" value="1"/>
</dbReference>
<dbReference type="RefSeq" id="XP_038057773.1">
    <property type="nucleotide sequence ID" value="XM_038201845.1"/>
</dbReference>
<dbReference type="OrthoDB" id="428342at2759"/>
<feature type="compositionally biased region" description="Polar residues" evidence="2">
    <location>
        <begin position="287"/>
        <end position="318"/>
    </location>
</feature>
<dbReference type="Gene3D" id="1.25.40.10">
    <property type="entry name" value="Tetratricopeptide repeat domain"/>
    <property type="match status" value="1"/>
</dbReference>
<feature type="region of interest" description="Disordered" evidence="2">
    <location>
        <begin position="112"/>
        <end position="164"/>
    </location>
</feature>
<feature type="compositionally biased region" description="Acidic residues" evidence="2">
    <location>
        <begin position="203"/>
        <end position="217"/>
    </location>
</feature>
<sequence length="866" mass="93747">MDSSNELFSDPLDSLPVNATVGDVINLDSVSQDSVPLDDTLSAEGIISETEPTGEEVGAGTTEDQPSEEKQELEGGQKAKVGSPKPFDASLFGNLVEDVSASSATDFAIEAPDASLSSLEGDRCTDDEPTQEELNRSETSAKDMKKQTSVDGFETQPIGSPGGQFQFAEMGSPFAEEGQPQSLVAVETVTAPGGQPPISSFFDEGDVAEVGDADGESFFDSFTSAGDGFPSSGSFESPRMDEDTAAAVGPSEAPEASPQPQQKDSLLPSSSNLPPSPTEGSSKEVQSESNTSRTSQDPPSSKQTLLELARQTSGQHSPEVTPGEPIPSQHSPLADVTSPHVCNVQDKMEGEPFKVAFLKTQSGTSIPISQEGLEQPAGLLSDQQELSPVPSTSQSKTPQPEPKQTTPPKPQLFAPMSPTQGEDIFAAALSTSQSDRRHDAWLSSSATQKVLANRMLALQGTEFVDRAQLTMPGIVLEDPQGDPVKELVSRYMGEAEASKRVALTANQVTHDEAGLKKLLDTGCLRAAVDLTGLLLTSMGQGKGQAGLPSKHTPQSLQIWLTRLALLIKLQQYSMVEVECEAFGNLDRPDLYFEYYPDLYPGRQGTMVPFSFRVLHAELPIYLAKYQDALNRLYHILDIVNQILFNLESGMSEYGKEIELTEDNRQASIDLWRFREVRVLYSIGNCLLSMKDFNQAASVYETLLTKDPQNASNLLSGIGRIFLQLGDLKGAQGVYAKAEESYNGAQDVTSQANILMNKAFMEMAQNQYPEARKSFDALLEIDPENFTAINNQSVCLLYMGKLKEALALLETLVHSDPTRYLDEGMLFNLCTLYELESSRSTHKKQTLLGLVGKHKGDGFNIGCLKML</sequence>
<dbReference type="SMART" id="SM00028">
    <property type="entry name" value="TPR"/>
    <property type="match status" value="4"/>
</dbReference>
<evidence type="ECO:0000313" key="4">
    <source>
        <dbReference type="Proteomes" id="UP000887568"/>
    </source>
</evidence>
<feature type="region of interest" description="Disordered" evidence="2">
    <location>
        <begin position="383"/>
        <end position="417"/>
    </location>
</feature>
<dbReference type="Pfam" id="PF14559">
    <property type="entry name" value="TPR_19"/>
    <property type="match status" value="1"/>
</dbReference>
<dbReference type="Pfam" id="PF13432">
    <property type="entry name" value="TPR_16"/>
    <property type="match status" value="1"/>
</dbReference>
<dbReference type="Proteomes" id="UP000887568">
    <property type="component" value="Unplaced"/>
</dbReference>
<evidence type="ECO:0000313" key="3">
    <source>
        <dbReference type="EnsemblMetazoa" id="XP_038057773.1"/>
    </source>
</evidence>
<evidence type="ECO:0000256" key="2">
    <source>
        <dbReference type="SAM" id="MobiDB-lite"/>
    </source>
</evidence>
<dbReference type="InterPro" id="IPR019734">
    <property type="entry name" value="TPR_rpt"/>
</dbReference>
<dbReference type="PANTHER" id="PTHR21581">
    <property type="entry name" value="D-ALANYL-D-ALANINE CARBOXYPEPTIDASE"/>
    <property type="match status" value="1"/>
</dbReference>